<evidence type="ECO:0000256" key="1">
    <source>
        <dbReference type="ARBA" id="ARBA00022737"/>
    </source>
</evidence>
<dbReference type="OMA" id="DINHTDD"/>
<dbReference type="Gene3D" id="1.25.40.20">
    <property type="entry name" value="Ankyrin repeat-containing domain"/>
    <property type="match status" value="1"/>
</dbReference>
<reference evidence="4 5" key="1">
    <citation type="submission" date="2016-07" db="EMBL/GenBank/DDBJ databases">
        <title>Pervasive Adenine N6-methylation of Active Genes in Fungi.</title>
        <authorList>
            <consortium name="DOE Joint Genome Institute"/>
            <person name="Mondo S.J."/>
            <person name="Dannebaum R.O."/>
            <person name="Kuo R.C."/>
            <person name="Labutti K."/>
            <person name="Haridas S."/>
            <person name="Kuo A."/>
            <person name="Salamov A."/>
            <person name="Ahrendt S.R."/>
            <person name="Lipzen A."/>
            <person name="Sullivan W."/>
            <person name="Andreopoulos W.B."/>
            <person name="Clum A."/>
            <person name="Lindquist E."/>
            <person name="Daum C."/>
            <person name="Ramamoorthy G.K."/>
            <person name="Gryganskyi A."/>
            <person name="Culley D."/>
            <person name="Magnuson J.K."/>
            <person name="James T.Y."/>
            <person name="O'Malley M.A."/>
            <person name="Stajich J.E."/>
            <person name="Spatafora J.W."/>
            <person name="Visel A."/>
            <person name="Grigoriev I.V."/>
        </authorList>
    </citation>
    <scope>NUCLEOTIDE SEQUENCE [LARGE SCALE GENOMIC DNA]</scope>
    <source>
        <strain evidence="4 5">NRRL 2496</strain>
    </source>
</reference>
<keyword evidence="1" id="KW-0677">Repeat</keyword>
<evidence type="ECO:0000256" key="3">
    <source>
        <dbReference type="SAM" id="MobiDB-lite"/>
    </source>
</evidence>
<dbReference type="PANTHER" id="PTHR24198:SF165">
    <property type="entry name" value="ANKYRIN REPEAT-CONTAINING PROTEIN-RELATED"/>
    <property type="match status" value="1"/>
</dbReference>
<dbReference type="SUPFAM" id="SSF48403">
    <property type="entry name" value="Ankyrin repeat"/>
    <property type="match status" value="1"/>
</dbReference>
<accession>A0A1X2HCZ7</accession>
<comment type="caution">
    <text evidence="4">The sequence shown here is derived from an EMBL/GenBank/DDBJ whole genome shotgun (WGS) entry which is preliminary data.</text>
</comment>
<dbReference type="OrthoDB" id="9995210at2759"/>
<dbReference type="InterPro" id="IPR002110">
    <property type="entry name" value="Ankyrin_rpt"/>
</dbReference>
<sequence>MESEEIEGASPNEIMLAACRNDQDDLLEDLLKTGKVDLTFTDAIGNTALHYAAKYGALSCLELLADEPGINPNAVDTVEHNAPLHEVTKYRDDSEIALAMAEILLQMEADPRLKNREGLMPIDLVDPRDEDLSELLECALAADTMDDDDFAQEDMNEEEVEYEESEY</sequence>
<dbReference type="STRING" id="13706.A0A1X2HCZ7"/>
<dbReference type="Proteomes" id="UP000242180">
    <property type="component" value="Unassembled WGS sequence"/>
</dbReference>
<organism evidence="4 5">
    <name type="scientific">Syncephalastrum racemosum</name>
    <name type="common">Filamentous fungus</name>
    <dbReference type="NCBI Taxonomy" id="13706"/>
    <lineage>
        <taxon>Eukaryota</taxon>
        <taxon>Fungi</taxon>
        <taxon>Fungi incertae sedis</taxon>
        <taxon>Mucoromycota</taxon>
        <taxon>Mucoromycotina</taxon>
        <taxon>Mucoromycetes</taxon>
        <taxon>Mucorales</taxon>
        <taxon>Syncephalastraceae</taxon>
        <taxon>Syncephalastrum</taxon>
    </lineage>
</organism>
<dbReference type="PANTHER" id="PTHR24198">
    <property type="entry name" value="ANKYRIN REPEAT AND PROTEIN KINASE DOMAIN-CONTAINING PROTEIN"/>
    <property type="match status" value="1"/>
</dbReference>
<protein>
    <submittedName>
        <fullName evidence="4">Ankyrin repeat-containing domain protein</fullName>
    </submittedName>
</protein>
<name>A0A1X2HCZ7_SYNRA</name>
<keyword evidence="5" id="KW-1185">Reference proteome</keyword>
<dbReference type="InterPro" id="IPR036770">
    <property type="entry name" value="Ankyrin_rpt-contain_sf"/>
</dbReference>
<evidence type="ECO:0000313" key="4">
    <source>
        <dbReference type="EMBL" id="ORY96630.1"/>
    </source>
</evidence>
<dbReference type="EMBL" id="MCGN01000005">
    <property type="protein sequence ID" value="ORY96630.1"/>
    <property type="molecule type" value="Genomic_DNA"/>
</dbReference>
<proteinExistence type="predicted"/>
<dbReference type="SMART" id="SM00248">
    <property type="entry name" value="ANK"/>
    <property type="match status" value="2"/>
</dbReference>
<dbReference type="AlphaFoldDB" id="A0A1X2HCZ7"/>
<dbReference type="FunCoup" id="A0A1X2HCZ7">
    <property type="interactions" value="21"/>
</dbReference>
<gene>
    <name evidence="4" type="ORF">BCR43DRAFT_492002</name>
</gene>
<feature type="region of interest" description="Disordered" evidence="3">
    <location>
        <begin position="146"/>
        <end position="167"/>
    </location>
</feature>
<dbReference type="Pfam" id="PF12796">
    <property type="entry name" value="Ank_2"/>
    <property type="match status" value="1"/>
</dbReference>
<evidence type="ECO:0000256" key="2">
    <source>
        <dbReference type="ARBA" id="ARBA00023043"/>
    </source>
</evidence>
<keyword evidence="2" id="KW-0040">ANK repeat</keyword>
<evidence type="ECO:0000313" key="5">
    <source>
        <dbReference type="Proteomes" id="UP000242180"/>
    </source>
</evidence>
<dbReference type="InParanoid" id="A0A1X2HCZ7"/>